<reference evidence="5 6" key="1">
    <citation type="submission" date="2018-11" db="EMBL/GenBank/DDBJ databases">
        <title>Genomic Encyclopedia of Type Strains, Phase IV (KMG-IV): sequencing the most valuable type-strain genomes for metagenomic binning, comparative biology and taxonomic classification.</title>
        <authorList>
            <person name="Goeker M."/>
        </authorList>
    </citation>
    <scope>NUCLEOTIDE SEQUENCE [LARGE SCALE GENOMIC DNA]</scope>
    <source>
        <strain evidence="5 6">DSM 26537</strain>
    </source>
</reference>
<dbReference type="Gene3D" id="2.60.120.10">
    <property type="entry name" value="Jelly Rolls"/>
    <property type="match status" value="1"/>
</dbReference>
<feature type="domain" description="HTH araC/xylS-type" evidence="4">
    <location>
        <begin position="192"/>
        <end position="290"/>
    </location>
</feature>
<keyword evidence="1" id="KW-0805">Transcription regulation</keyword>
<evidence type="ECO:0000256" key="3">
    <source>
        <dbReference type="ARBA" id="ARBA00023163"/>
    </source>
</evidence>
<dbReference type="InterPro" id="IPR003313">
    <property type="entry name" value="AraC-bd"/>
</dbReference>
<evidence type="ECO:0000313" key="5">
    <source>
        <dbReference type="EMBL" id="ROR27350.1"/>
    </source>
</evidence>
<dbReference type="EMBL" id="RJVG01000006">
    <property type="protein sequence ID" value="ROR27350.1"/>
    <property type="molecule type" value="Genomic_DNA"/>
</dbReference>
<sequence length="290" mass="34462">MEHKLLRMSFEEINPFVRFVQIINISKNSFPHWIKSYDCRLFYVQKGNGIIYIEDKEYYVSPGDLVLWQPNAPYHMEPDINNQTFTMITSNFDFTRNYAHILYPQPPERIESYDPDNLNEIIQFTNFNFLNQHIYIKNMHHLESFLLEMVKEFKTQKNYYNLRLNGLMLSVIGYIARSYVLPSQYSTTTSINLIIEYIHNNYMNDITNTNIGEALNFHPNYINKLMVLNTGNSLHQYLLNYRISKAIELIESTSDSIADIAFQVGFKDISHFSKYFKKKTGRIPRAFRRH</sequence>
<evidence type="ECO:0000259" key="4">
    <source>
        <dbReference type="PROSITE" id="PS01124"/>
    </source>
</evidence>
<dbReference type="GO" id="GO:0043565">
    <property type="term" value="F:sequence-specific DNA binding"/>
    <property type="evidence" value="ECO:0007669"/>
    <property type="project" value="InterPro"/>
</dbReference>
<dbReference type="RefSeq" id="WP_170164326.1">
    <property type="nucleotide sequence ID" value="NZ_RJVG01000006.1"/>
</dbReference>
<proteinExistence type="predicted"/>
<gene>
    <name evidence="5" type="ORF">EDD66_10645</name>
</gene>
<dbReference type="SUPFAM" id="SSF46689">
    <property type="entry name" value="Homeodomain-like"/>
    <property type="match status" value="1"/>
</dbReference>
<dbReference type="Proteomes" id="UP000273083">
    <property type="component" value="Unassembled WGS sequence"/>
</dbReference>
<dbReference type="InterPro" id="IPR037923">
    <property type="entry name" value="HTH-like"/>
</dbReference>
<dbReference type="Pfam" id="PF12833">
    <property type="entry name" value="HTH_18"/>
    <property type="match status" value="1"/>
</dbReference>
<dbReference type="SUPFAM" id="SSF51215">
    <property type="entry name" value="Regulatory protein AraC"/>
    <property type="match status" value="1"/>
</dbReference>
<dbReference type="SMART" id="SM00342">
    <property type="entry name" value="HTH_ARAC"/>
    <property type="match status" value="1"/>
</dbReference>
<dbReference type="Gene3D" id="1.10.10.60">
    <property type="entry name" value="Homeodomain-like"/>
    <property type="match status" value="2"/>
</dbReference>
<keyword evidence="2 5" id="KW-0238">DNA-binding</keyword>
<dbReference type="PANTHER" id="PTHR43280:SF2">
    <property type="entry name" value="HTH-TYPE TRANSCRIPTIONAL REGULATOR EXSA"/>
    <property type="match status" value="1"/>
</dbReference>
<dbReference type="InterPro" id="IPR009057">
    <property type="entry name" value="Homeodomain-like_sf"/>
</dbReference>
<evidence type="ECO:0000313" key="6">
    <source>
        <dbReference type="Proteomes" id="UP000273083"/>
    </source>
</evidence>
<dbReference type="GO" id="GO:0003700">
    <property type="term" value="F:DNA-binding transcription factor activity"/>
    <property type="evidence" value="ECO:0007669"/>
    <property type="project" value="InterPro"/>
</dbReference>
<protein>
    <submittedName>
        <fullName evidence="5">AraC-like DNA-binding protein</fullName>
    </submittedName>
</protein>
<name>A0A3N1XKW0_9FIRM</name>
<dbReference type="PROSITE" id="PS01124">
    <property type="entry name" value="HTH_ARAC_FAMILY_2"/>
    <property type="match status" value="1"/>
</dbReference>
<dbReference type="InterPro" id="IPR014710">
    <property type="entry name" value="RmlC-like_jellyroll"/>
</dbReference>
<dbReference type="AlphaFoldDB" id="A0A3N1XKW0"/>
<accession>A0A3N1XKW0</accession>
<organism evidence="5 6">
    <name type="scientific">Mobilisporobacter senegalensis</name>
    <dbReference type="NCBI Taxonomy" id="1329262"/>
    <lineage>
        <taxon>Bacteria</taxon>
        <taxon>Bacillati</taxon>
        <taxon>Bacillota</taxon>
        <taxon>Clostridia</taxon>
        <taxon>Lachnospirales</taxon>
        <taxon>Lachnospiraceae</taxon>
        <taxon>Mobilisporobacter</taxon>
    </lineage>
</organism>
<dbReference type="PRINTS" id="PR00032">
    <property type="entry name" value="HTHARAC"/>
</dbReference>
<keyword evidence="3" id="KW-0804">Transcription</keyword>
<dbReference type="InterPro" id="IPR018060">
    <property type="entry name" value="HTH_AraC"/>
</dbReference>
<dbReference type="Pfam" id="PF02311">
    <property type="entry name" value="AraC_binding"/>
    <property type="match status" value="1"/>
</dbReference>
<comment type="caution">
    <text evidence="5">The sequence shown here is derived from an EMBL/GenBank/DDBJ whole genome shotgun (WGS) entry which is preliminary data.</text>
</comment>
<evidence type="ECO:0000256" key="2">
    <source>
        <dbReference type="ARBA" id="ARBA00023125"/>
    </source>
</evidence>
<dbReference type="PANTHER" id="PTHR43280">
    <property type="entry name" value="ARAC-FAMILY TRANSCRIPTIONAL REGULATOR"/>
    <property type="match status" value="1"/>
</dbReference>
<keyword evidence="6" id="KW-1185">Reference proteome</keyword>
<evidence type="ECO:0000256" key="1">
    <source>
        <dbReference type="ARBA" id="ARBA00023015"/>
    </source>
</evidence>
<dbReference type="InterPro" id="IPR020449">
    <property type="entry name" value="Tscrpt_reg_AraC-type_HTH"/>
</dbReference>